<keyword evidence="4" id="KW-1185">Reference proteome</keyword>
<proteinExistence type="predicted"/>
<dbReference type="Proteomes" id="UP001596422">
    <property type="component" value="Unassembled WGS sequence"/>
</dbReference>
<evidence type="ECO:0000313" key="4">
    <source>
        <dbReference type="Proteomes" id="UP001596422"/>
    </source>
</evidence>
<evidence type="ECO:0000313" key="3">
    <source>
        <dbReference type="EMBL" id="MFC6668917.1"/>
    </source>
</evidence>
<dbReference type="InterPro" id="IPR026869">
    <property type="entry name" value="EgtC-like"/>
</dbReference>
<reference evidence="4" key="1">
    <citation type="journal article" date="2019" name="Int. J. Syst. Evol. Microbiol.">
        <title>The Global Catalogue of Microorganisms (GCM) 10K type strain sequencing project: providing services to taxonomists for standard genome sequencing and annotation.</title>
        <authorList>
            <consortium name="The Broad Institute Genomics Platform"/>
            <consortium name="The Broad Institute Genome Sequencing Center for Infectious Disease"/>
            <person name="Wu L."/>
            <person name="Ma J."/>
        </authorList>
    </citation>
    <scope>NUCLEOTIDE SEQUENCE [LARGE SCALE GENOMIC DNA]</scope>
    <source>
        <strain evidence="4">NBRC 111756</strain>
    </source>
</reference>
<dbReference type="Gene3D" id="3.60.20.10">
    <property type="entry name" value="Glutamine Phosphoribosylpyrophosphate, subunit 1, domain 1"/>
    <property type="match status" value="1"/>
</dbReference>
<feature type="region of interest" description="Disordered" evidence="2">
    <location>
        <begin position="186"/>
        <end position="219"/>
    </location>
</feature>
<dbReference type="InterPro" id="IPR029055">
    <property type="entry name" value="Ntn_hydrolases_N"/>
</dbReference>
<accession>A0ABW1ZT41</accession>
<keyword evidence="1 3" id="KW-0315">Glutamine amidotransferase</keyword>
<evidence type="ECO:0000256" key="1">
    <source>
        <dbReference type="ARBA" id="ARBA00022962"/>
    </source>
</evidence>
<evidence type="ECO:0000256" key="2">
    <source>
        <dbReference type="SAM" id="MobiDB-lite"/>
    </source>
</evidence>
<dbReference type="EMBL" id="JBHSWE010000001">
    <property type="protein sequence ID" value="MFC6668917.1"/>
    <property type="molecule type" value="Genomic_DNA"/>
</dbReference>
<gene>
    <name evidence="3" type="ORF">ACFQDL_01440</name>
</gene>
<sequence length="219" mass="23862">MLFALSRAEAGPLEPEHLLPGAEAAAPPAQGLGCYEGADALLIRGPAAGGLIEHFVSGFGRPCALLLSCSGPAERLPLADSQPFARELHGHTHLFAFQGQLQGLEDSRKYPTGPYRPVGATVAEQAFCVLMARMRALWQDGKPLPEVRLALVTDFAARMRPLGLANFIYSDSELLFAHAQHRPDDPAAPGLFVSERPGRPASPRWRRARAGRRWRRERS</sequence>
<protein>
    <submittedName>
        <fullName evidence="3">Class II glutamine amidotransferase</fullName>
    </submittedName>
</protein>
<feature type="compositionally biased region" description="Basic residues" evidence="2">
    <location>
        <begin position="204"/>
        <end position="219"/>
    </location>
</feature>
<dbReference type="RefSeq" id="WP_379907474.1">
    <property type="nucleotide sequence ID" value="NZ_JBHSWE010000001.1"/>
</dbReference>
<organism evidence="3 4">
    <name type="scientific">Marinobacterium aestuariivivens</name>
    <dbReference type="NCBI Taxonomy" id="1698799"/>
    <lineage>
        <taxon>Bacteria</taxon>
        <taxon>Pseudomonadati</taxon>
        <taxon>Pseudomonadota</taxon>
        <taxon>Gammaproteobacteria</taxon>
        <taxon>Oceanospirillales</taxon>
        <taxon>Oceanospirillaceae</taxon>
        <taxon>Marinobacterium</taxon>
    </lineage>
</organism>
<dbReference type="Pfam" id="PF13230">
    <property type="entry name" value="GATase_4"/>
    <property type="match status" value="1"/>
</dbReference>
<name>A0ABW1ZT41_9GAMM</name>
<comment type="caution">
    <text evidence="3">The sequence shown here is derived from an EMBL/GenBank/DDBJ whole genome shotgun (WGS) entry which is preliminary data.</text>
</comment>